<protein>
    <submittedName>
        <fullName evidence="2">Uncharacterized protein</fullName>
    </submittedName>
</protein>
<feature type="compositionally biased region" description="Polar residues" evidence="1">
    <location>
        <begin position="58"/>
        <end position="75"/>
    </location>
</feature>
<gene>
    <name evidence="2" type="ORF">O181_081223</name>
</gene>
<feature type="compositionally biased region" description="Polar residues" evidence="1">
    <location>
        <begin position="88"/>
        <end position="97"/>
    </location>
</feature>
<sequence>MLFSLQLEELLLMAPQNFPGLSGTTFKGPGEDGEEEVENAVEEEEYDGAEGVSAPMGASQSIGGPTLAQSNQPVSHHSEPSLLAIMKQMTQNMANLQSPSSSEASRPPSFKTSSIKAPECFDPT</sequence>
<organism evidence="2 3">
    <name type="scientific">Austropuccinia psidii MF-1</name>
    <dbReference type="NCBI Taxonomy" id="1389203"/>
    <lineage>
        <taxon>Eukaryota</taxon>
        <taxon>Fungi</taxon>
        <taxon>Dikarya</taxon>
        <taxon>Basidiomycota</taxon>
        <taxon>Pucciniomycotina</taxon>
        <taxon>Pucciniomycetes</taxon>
        <taxon>Pucciniales</taxon>
        <taxon>Sphaerophragmiaceae</taxon>
        <taxon>Austropuccinia</taxon>
    </lineage>
</organism>
<evidence type="ECO:0000313" key="3">
    <source>
        <dbReference type="Proteomes" id="UP000765509"/>
    </source>
</evidence>
<evidence type="ECO:0000313" key="2">
    <source>
        <dbReference type="EMBL" id="MBW0541508.1"/>
    </source>
</evidence>
<reference evidence="2" key="1">
    <citation type="submission" date="2021-03" db="EMBL/GenBank/DDBJ databases">
        <title>Draft genome sequence of rust myrtle Austropuccinia psidii MF-1, a brazilian biotype.</title>
        <authorList>
            <person name="Quecine M.C."/>
            <person name="Pachon D.M.R."/>
            <person name="Bonatelli M.L."/>
            <person name="Correr F.H."/>
            <person name="Franceschini L.M."/>
            <person name="Leite T.F."/>
            <person name="Margarido G.R.A."/>
            <person name="Almeida C.A."/>
            <person name="Ferrarezi J.A."/>
            <person name="Labate C.A."/>
        </authorList>
    </citation>
    <scope>NUCLEOTIDE SEQUENCE</scope>
    <source>
        <strain evidence="2">MF-1</strain>
    </source>
</reference>
<feature type="region of interest" description="Disordered" evidence="1">
    <location>
        <begin position="17"/>
        <end position="124"/>
    </location>
</feature>
<accession>A0A9Q3IH90</accession>
<dbReference type="AlphaFoldDB" id="A0A9Q3IH90"/>
<dbReference type="EMBL" id="AVOT02046170">
    <property type="protein sequence ID" value="MBW0541508.1"/>
    <property type="molecule type" value="Genomic_DNA"/>
</dbReference>
<keyword evidence="3" id="KW-1185">Reference proteome</keyword>
<comment type="caution">
    <text evidence="2">The sequence shown here is derived from an EMBL/GenBank/DDBJ whole genome shotgun (WGS) entry which is preliminary data.</text>
</comment>
<feature type="compositionally biased region" description="Low complexity" evidence="1">
    <location>
        <begin position="98"/>
        <end position="109"/>
    </location>
</feature>
<dbReference type="Proteomes" id="UP000765509">
    <property type="component" value="Unassembled WGS sequence"/>
</dbReference>
<name>A0A9Q3IH90_9BASI</name>
<feature type="compositionally biased region" description="Acidic residues" evidence="1">
    <location>
        <begin position="31"/>
        <end position="48"/>
    </location>
</feature>
<proteinExistence type="predicted"/>
<evidence type="ECO:0000256" key="1">
    <source>
        <dbReference type="SAM" id="MobiDB-lite"/>
    </source>
</evidence>